<dbReference type="GO" id="GO:0047423">
    <property type="term" value="F:N-methylhydantoinase (ATP-hydrolyzing) activity"/>
    <property type="evidence" value="ECO:0007669"/>
    <property type="project" value="UniProtKB-EC"/>
</dbReference>
<sequence>MSWVAGAERYYADFEPVVETLAGHGLSLHRADPSTKVDFITDEVLSHRLWHVCDEAGVTIRHVSGSPVATEANDFMTVIASETGDVVFMTPNLLYQAAAFEPMIKWTLINRAQSPGIDDGDMFLCNDPWVGAVHQNDVAVFAPVFHDGKLFCWVGASIHEVDVGGPAPGSFSITARDVFEEVPPLPPVKIVKNFEIQSDIEDLYTRRSRQPLLLSLDLRAQIAANNVARSRILEAIEKYGADTVKAVMGRVMDRAEAQLRARLRELPDGVWRHVDFQETAFAGDRGIYAGRLELTKAGDHLHFDFTGSAAQVGLINSATSGTRAGVLAGILPLLVGDIPWALGGLQRCIAITNPRGTMLNAEYPAAVSMGSITGTWLAHNCAHAAISKMMLCHPEHGRRALSGGGGSWPAMQLFGWDKTGYAFVTQFQEANLAGFGARSFADGVNTAGAYCIPSARIPNVEATEFTWPLLVLCRGEAIDTGGAGKWRGGAGGKFSFVLHKTNRNFTHVSAAFHVAVPNGGALSGGLPGASVVYSMQRDSDVLARLAQGQIPQEIASLSGTLDILPPKSQTEQGRDDVYAITFFGGGGYGDPLDREPESVLHDVAEGFVSRAEAARLYGVVIEGGAVDRAATQARRTIIRADRLGGKVPVARRDTPAAVPEGGIGLNDYTMLASRRLTCRCCGQDHGPADENYKLALVMRTMPIADLSPTMADPADFIDEPVEFRSFICPGCGTQVETEVALAREAPLWDVQLVH</sequence>
<proteinExistence type="predicted"/>
<dbReference type="InterPro" id="IPR003692">
    <property type="entry name" value="Hydantoinase_B"/>
</dbReference>
<dbReference type="Proteomes" id="UP000533469">
    <property type="component" value="Unassembled WGS sequence"/>
</dbReference>
<keyword evidence="2" id="KW-0378">Hydrolase</keyword>
<name>A0A839ZB25_9HYPH</name>
<evidence type="ECO:0000259" key="1">
    <source>
        <dbReference type="Pfam" id="PF02538"/>
    </source>
</evidence>
<dbReference type="Pfam" id="PF08882">
    <property type="entry name" value="Acetone_carb_G"/>
    <property type="match status" value="1"/>
</dbReference>
<evidence type="ECO:0000313" key="3">
    <source>
        <dbReference type="Proteomes" id="UP000533469"/>
    </source>
</evidence>
<dbReference type="PANTHER" id="PTHR11365:SF23">
    <property type="entry name" value="HYPOTHETICAL 5-OXOPROLINASE (EUROFUNG)-RELATED"/>
    <property type="match status" value="1"/>
</dbReference>
<reference evidence="2 3" key="1">
    <citation type="submission" date="2020-08" db="EMBL/GenBank/DDBJ databases">
        <title>Genomic Encyclopedia of Type Strains, Phase IV (KMG-IV): sequencing the most valuable type-strain genomes for metagenomic binning, comparative biology and taxonomic classification.</title>
        <authorList>
            <person name="Goeker M."/>
        </authorList>
    </citation>
    <scope>NUCLEOTIDE SEQUENCE [LARGE SCALE GENOMIC DNA]</scope>
    <source>
        <strain evidence="2 3">DSM 5895</strain>
    </source>
</reference>
<dbReference type="EC" id="3.5.2.14" evidence="2"/>
<keyword evidence="3" id="KW-1185">Reference proteome</keyword>
<dbReference type="InterPro" id="IPR016750">
    <property type="entry name" value="Aceto_COase_bsu/gsu"/>
</dbReference>
<dbReference type="EMBL" id="JACICD010000004">
    <property type="protein sequence ID" value="MBB3771927.1"/>
    <property type="molecule type" value="Genomic_DNA"/>
</dbReference>
<dbReference type="GO" id="GO:0005829">
    <property type="term" value="C:cytosol"/>
    <property type="evidence" value="ECO:0007669"/>
    <property type="project" value="TreeGrafter"/>
</dbReference>
<evidence type="ECO:0000313" key="2">
    <source>
        <dbReference type="EMBL" id="MBB3771927.1"/>
    </source>
</evidence>
<dbReference type="PANTHER" id="PTHR11365">
    <property type="entry name" value="5-OXOPROLINASE RELATED"/>
    <property type="match status" value="1"/>
</dbReference>
<dbReference type="GO" id="GO:0006749">
    <property type="term" value="P:glutathione metabolic process"/>
    <property type="evidence" value="ECO:0007669"/>
    <property type="project" value="TreeGrafter"/>
</dbReference>
<gene>
    <name evidence="2" type="ORF">FHS55_002536</name>
</gene>
<dbReference type="AlphaFoldDB" id="A0A839ZB25"/>
<accession>A0A839ZB25</accession>
<dbReference type="Pfam" id="PF02538">
    <property type="entry name" value="Hydantoinase_B"/>
    <property type="match status" value="1"/>
</dbReference>
<protein>
    <submittedName>
        <fullName evidence="2">N-methylhydantoinase B</fullName>
        <ecNumber evidence="2">3.5.2.14</ecNumber>
    </submittedName>
</protein>
<dbReference type="GO" id="GO:0017168">
    <property type="term" value="F:5-oxoprolinase (ATP-hydrolyzing) activity"/>
    <property type="evidence" value="ECO:0007669"/>
    <property type="project" value="TreeGrafter"/>
</dbReference>
<organism evidence="2 3">
    <name type="scientific">Ancylobacter tetraedralis</name>
    <dbReference type="NCBI Taxonomy" id="217068"/>
    <lineage>
        <taxon>Bacteria</taxon>
        <taxon>Pseudomonadati</taxon>
        <taxon>Pseudomonadota</taxon>
        <taxon>Alphaproteobacteria</taxon>
        <taxon>Hyphomicrobiales</taxon>
        <taxon>Xanthobacteraceae</taxon>
        <taxon>Ancylobacter</taxon>
    </lineage>
</organism>
<comment type="caution">
    <text evidence="2">The sequence shown here is derived from an EMBL/GenBank/DDBJ whole genome shotgun (WGS) entry which is preliminary data.</text>
</comment>
<dbReference type="RefSeq" id="WP_183190086.1">
    <property type="nucleotide sequence ID" value="NZ_JACICD010000004.1"/>
</dbReference>
<feature type="domain" description="Hydantoinase B/oxoprolinase" evidence="1">
    <location>
        <begin position="38"/>
        <end position="591"/>
    </location>
</feature>
<dbReference type="InterPro" id="IPR045079">
    <property type="entry name" value="Oxoprolinase-like"/>
</dbReference>